<dbReference type="PRINTS" id="PR00046">
    <property type="entry name" value="SIGMA70FCT"/>
</dbReference>
<dbReference type="RefSeq" id="WP_146511104.1">
    <property type="nucleotide sequence ID" value="NZ_SIHI01000014.1"/>
</dbReference>
<dbReference type="Gene3D" id="1.10.10.60">
    <property type="entry name" value="Homeodomain-like"/>
    <property type="match status" value="1"/>
</dbReference>
<dbReference type="PANTHER" id="PTHR30603:SF60">
    <property type="entry name" value="RNA POLYMERASE SIGMA FACTOR RPOD"/>
    <property type="match status" value="1"/>
</dbReference>
<dbReference type="PROSITE" id="PS00716">
    <property type="entry name" value="SIGMA70_2"/>
    <property type="match status" value="1"/>
</dbReference>
<reference evidence="6 7" key="1">
    <citation type="submission" date="2019-02" db="EMBL/GenBank/DDBJ databases">
        <title>Deep-cultivation of Planctomycetes and their phenomic and genomic characterization uncovers novel biology.</title>
        <authorList>
            <person name="Wiegand S."/>
            <person name="Jogler M."/>
            <person name="Boedeker C."/>
            <person name="Pinto D."/>
            <person name="Vollmers J."/>
            <person name="Rivas-Marin E."/>
            <person name="Kohn T."/>
            <person name="Peeters S.H."/>
            <person name="Heuer A."/>
            <person name="Rast P."/>
            <person name="Oberbeckmann S."/>
            <person name="Bunk B."/>
            <person name="Jeske O."/>
            <person name="Meyerdierks A."/>
            <person name="Storesund J.E."/>
            <person name="Kallscheuer N."/>
            <person name="Luecker S."/>
            <person name="Lage O.M."/>
            <person name="Pohl T."/>
            <person name="Merkel B.J."/>
            <person name="Hornburger P."/>
            <person name="Mueller R.-W."/>
            <person name="Bruemmer F."/>
            <person name="Labrenz M."/>
            <person name="Spormann A.M."/>
            <person name="Op Den Camp H."/>
            <person name="Overmann J."/>
            <person name="Amann R."/>
            <person name="Jetten M.S.M."/>
            <person name="Mascher T."/>
            <person name="Medema M.H."/>
            <person name="Devos D.P."/>
            <person name="Kaster A.-K."/>
            <person name="Ovreas L."/>
            <person name="Rohde M."/>
            <person name="Galperin M.Y."/>
            <person name="Jogler C."/>
        </authorList>
    </citation>
    <scope>NUCLEOTIDE SEQUENCE [LARGE SCALE GENOMIC DNA]</scope>
    <source>
        <strain evidence="6 7">KOR42</strain>
    </source>
</reference>
<evidence type="ECO:0000259" key="5">
    <source>
        <dbReference type="PROSITE" id="PS00716"/>
    </source>
</evidence>
<dbReference type="GO" id="GO:0003677">
    <property type="term" value="F:DNA binding"/>
    <property type="evidence" value="ECO:0007669"/>
    <property type="project" value="UniProtKB-KW"/>
</dbReference>
<accession>A0A5C5WJC1</accession>
<dbReference type="SUPFAM" id="SSF88946">
    <property type="entry name" value="Sigma2 domain of RNA polymerase sigma factors"/>
    <property type="match status" value="1"/>
</dbReference>
<keyword evidence="1" id="KW-0805">Transcription regulation</keyword>
<dbReference type="InterPro" id="IPR013325">
    <property type="entry name" value="RNA_pol_sigma_r2"/>
</dbReference>
<evidence type="ECO:0000256" key="3">
    <source>
        <dbReference type="ARBA" id="ARBA00023125"/>
    </source>
</evidence>
<gene>
    <name evidence="6" type="primary">hrdB</name>
    <name evidence="6" type="ORF">KOR42_36680</name>
</gene>
<keyword evidence="7" id="KW-1185">Reference proteome</keyword>
<evidence type="ECO:0000256" key="2">
    <source>
        <dbReference type="ARBA" id="ARBA00023082"/>
    </source>
</evidence>
<dbReference type="EMBL" id="SIHI01000014">
    <property type="protein sequence ID" value="TWT50121.1"/>
    <property type="molecule type" value="Genomic_DNA"/>
</dbReference>
<dbReference type="InterPro" id="IPR050239">
    <property type="entry name" value="Sigma-70_RNA_pol_init_factors"/>
</dbReference>
<dbReference type="Pfam" id="PF04545">
    <property type="entry name" value="Sigma70_r4"/>
    <property type="match status" value="1"/>
</dbReference>
<dbReference type="Proteomes" id="UP000317243">
    <property type="component" value="Unassembled WGS sequence"/>
</dbReference>
<feature type="domain" description="RNA polymerase sigma-70" evidence="5">
    <location>
        <begin position="515"/>
        <end position="541"/>
    </location>
</feature>
<dbReference type="CDD" id="cd06171">
    <property type="entry name" value="Sigma70_r4"/>
    <property type="match status" value="1"/>
</dbReference>
<dbReference type="Pfam" id="PF04542">
    <property type="entry name" value="Sigma70_r2"/>
    <property type="match status" value="1"/>
</dbReference>
<dbReference type="Gene3D" id="1.10.10.10">
    <property type="entry name" value="Winged helix-like DNA-binding domain superfamily/Winged helix DNA-binding domain"/>
    <property type="match status" value="1"/>
</dbReference>
<dbReference type="AlphaFoldDB" id="A0A5C5WJC1"/>
<evidence type="ECO:0000313" key="6">
    <source>
        <dbReference type="EMBL" id="TWT50121.1"/>
    </source>
</evidence>
<dbReference type="PANTHER" id="PTHR30603">
    <property type="entry name" value="RNA POLYMERASE SIGMA FACTOR RPO"/>
    <property type="match status" value="1"/>
</dbReference>
<sequence>MSEKFNHPVMKQLTEQQKRYAPIDKRLEQMDRAEKLLTQIEEDRSYRYQDLCEQLTTFRPDKYPDLSIDGGDLAHDLRLFVEELSATTNLPVEQAGEPVLTVNDLSEEYNVSTKTVDRWRKRGLVSRRFRFGNRSRVGFLRSSVDRFVNEHHTEIQRGSKFSQISETERQEMIAKARRLAIHGACPSEVSKRLSRAFNRSPEAIRYTIKQYDEENPENAVFPNSTVPLTDDRKMEIYQRFVNGMSVELLAEEFCRTKTSVYRIVNEVRASILLSSPVAFMDSPEFHEEGKEREILGPPPEVEQSGRVMKAPPGLPPYLASLYTVPLLTREQEGYYFRKMNYLKFKAAELQEQIDLKQPKSRQLDKLEDLINQAVAVKNFLIRSNLRLVVSIAKRHMKPTVNFFEMVSDGNMSLMRAIEKFDYTKGNKFSTYATWAIMKNYARSIPAENKVLDRFRTGNEEVFHFSEDDRGSQFYDEVTNARQHEVIMSILENLDDREKSIILHRYGLEKGSEPETLEQVGSRFGVTKERIRQIEARAMQKIRKIATEENLEIPGI</sequence>
<keyword evidence="4" id="KW-0804">Transcription</keyword>
<evidence type="ECO:0000256" key="1">
    <source>
        <dbReference type="ARBA" id="ARBA00023015"/>
    </source>
</evidence>
<organism evidence="6 7">
    <name type="scientific">Thalassoglobus neptunius</name>
    <dbReference type="NCBI Taxonomy" id="1938619"/>
    <lineage>
        <taxon>Bacteria</taxon>
        <taxon>Pseudomonadati</taxon>
        <taxon>Planctomycetota</taxon>
        <taxon>Planctomycetia</taxon>
        <taxon>Planctomycetales</taxon>
        <taxon>Planctomycetaceae</taxon>
        <taxon>Thalassoglobus</taxon>
    </lineage>
</organism>
<dbReference type="GO" id="GO:0016987">
    <property type="term" value="F:sigma factor activity"/>
    <property type="evidence" value="ECO:0007669"/>
    <property type="project" value="UniProtKB-KW"/>
</dbReference>
<evidence type="ECO:0000313" key="7">
    <source>
        <dbReference type="Proteomes" id="UP000317243"/>
    </source>
</evidence>
<proteinExistence type="predicted"/>
<dbReference type="NCBIfam" id="TIGR02937">
    <property type="entry name" value="sigma70-ECF"/>
    <property type="match status" value="1"/>
</dbReference>
<name>A0A5C5WJC1_9PLAN</name>
<dbReference type="InterPro" id="IPR014284">
    <property type="entry name" value="RNA_pol_sigma-70_dom"/>
</dbReference>
<keyword evidence="3" id="KW-0238">DNA-binding</keyword>
<dbReference type="GO" id="GO:0006352">
    <property type="term" value="P:DNA-templated transcription initiation"/>
    <property type="evidence" value="ECO:0007669"/>
    <property type="project" value="InterPro"/>
</dbReference>
<dbReference type="SUPFAM" id="SSF88659">
    <property type="entry name" value="Sigma3 and sigma4 domains of RNA polymerase sigma factors"/>
    <property type="match status" value="1"/>
</dbReference>
<protein>
    <submittedName>
        <fullName evidence="6">RNA polymerase principal sigma factor HrdB</fullName>
    </submittedName>
</protein>
<dbReference type="InterPro" id="IPR007630">
    <property type="entry name" value="RNA_pol_sigma70_r4"/>
</dbReference>
<evidence type="ECO:0000256" key="4">
    <source>
        <dbReference type="ARBA" id="ARBA00023163"/>
    </source>
</evidence>
<dbReference type="InterPro" id="IPR013324">
    <property type="entry name" value="RNA_pol_sigma_r3/r4-like"/>
</dbReference>
<dbReference type="OrthoDB" id="9780321at2"/>
<comment type="caution">
    <text evidence="6">The sequence shown here is derived from an EMBL/GenBank/DDBJ whole genome shotgun (WGS) entry which is preliminary data.</text>
</comment>
<dbReference type="Gene3D" id="1.10.601.10">
    <property type="entry name" value="RNA Polymerase Primary Sigma Factor"/>
    <property type="match status" value="1"/>
</dbReference>
<dbReference type="InterPro" id="IPR007627">
    <property type="entry name" value="RNA_pol_sigma70_r2"/>
</dbReference>
<dbReference type="InterPro" id="IPR036388">
    <property type="entry name" value="WH-like_DNA-bd_sf"/>
</dbReference>
<dbReference type="InterPro" id="IPR000943">
    <property type="entry name" value="RNA_pol_sigma70"/>
</dbReference>
<keyword evidence="2" id="KW-0731">Sigma factor</keyword>